<dbReference type="RefSeq" id="WP_073086312.1">
    <property type="nucleotide sequence ID" value="NZ_FRBL01000010.1"/>
</dbReference>
<dbReference type="OrthoDB" id="9767722at2"/>
<proteinExistence type="predicted"/>
<dbReference type="InterPro" id="IPR001789">
    <property type="entry name" value="Sig_transdc_resp-reg_receiver"/>
</dbReference>
<dbReference type="AlphaFoldDB" id="A0A1M7L5P4"/>
<protein>
    <submittedName>
        <fullName evidence="4">Response regulator receiver domain-containing protein</fullName>
    </submittedName>
</protein>
<keyword evidence="1 2" id="KW-0597">Phosphoprotein</keyword>
<evidence type="ECO:0000313" key="5">
    <source>
        <dbReference type="Proteomes" id="UP000184420"/>
    </source>
</evidence>
<accession>A0A1M7L5P4</accession>
<dbReference type="Gene3D" id="3.40.50.2300">
    <property type="match status" value="1"/>
</dbReference>
<dbReference type="STRING" id="1419482.SAMN05444266_110140"/>
<dbReference type="Proteomes" id="UP000184420">
    <property type="component" value="Unassembled WGS sequence"/>
</dbReference>
<name>A0A1M7L5P4_9BACT</name>
<organism evidence="4 5">
    <name type="scientific">Chitinophaga jiangningensis</name>
    <dbReference type="NCBI Taxonomy" id="1419482"/>
    <lineage>
        <taxon>Bacteria</taxon>
        <taxon>Pseudomonadati</taxon>
        <taxon>Bacteroidota</taxon>
        <taxon>Chitinophagia</taxon>
        <taxon>Chitinophagales</taxon>
        <taxon>Chitinophagaceae</taxon>
        <taxon>Chitinophaga</taxon>
    </lineage>
</organism>
<evidence type="ECO:0000256" key="1">
    <source>
        <dbReference type="ARBA" id="ARBA00022553"/>
    </source>
</evidence>
<dbReference type="PANTHER" id="PTHR44591:SF3">
    <property type="entry name" value="RESPONSE REGULATORY DOMAIN-CONTAINING PROTEIN"/>
    <property type="match status" value="1"/>
</dbReference>
<evidence type="ECO:0000256" key="2">
    <source>
        <dbReference type="PROSITE-ProRule" id="PRU00169"/>
    </source>
</evidence>
<dbReference type="PANTHER" id="PTHR44591">
    <property type="entry name" value="STRESS RESPONSE REGULATOR PROTEIN 1"/>
    <property type="match status" value="1"/>
</dbReference>
<keyword evidence="5" id="KW-1185">Reference proteome</keyword>
<dbReference type="InterPro" id="IPR050595">
    <property type="entry name" value="Bact_response_regulator"/>
</dbReference>
<dbReference type="GO" id="GO:0000160">
    <property type="term" value="P:phosphorelay signal transduction system"/>
    <property type="evidence" value="ECO:0007669"/>
    <property type="project" value="InterPro"/>
</dbReference>
<evidence type="ECO:0000259" key="3">
    <source>
        <dbReference type="PROSITE" id="PS50110"/>
    </source>
</evidence>
<dbReference type="EMBL" id="FRBL01000010">
    <property type="protein sequence ID" value="SHM73056.1"/>
    <property type="molecule type" value="Genomic_DNA"/>
</dbReference>
<sequence length="121" mass="13456">MKKKILIVEDEFIVAEDIQLTLQRAGYEVTDIAISVPAAIQSINDRLPELVLLDIFLQGPESGLELGKELDSRAIPFIYLTANNNPQIQAAARRTNPKAFMAKPFRDKDLLANVQRALLAP</sequence>
<feature type="domain" description="Response regulatory" evidence="3">
    <location>
        <begin position="4"/>
        <end position="118"/>
    </location>
</feature>
<evidence type="ECO:0000313" key="4">
    <source>
        <dbReference type="EMBL" id="SHM73056.1"/>
    </source>
</evidence>
<dbReference type="SMART" id="SM00448">
    <property type="entry name" value="REC"/>
    <property type="match status" value="1"/>
</dbReference>
<dbReference type="Pfam" id="PF00072">
    <property type="entry name" value="Response_reg"/>
    <property type="match status" value="1"/>
</dbReference>
<gene>
    <name evidence="4" type="ORF">SAMN05444266_110140</name>
</gene>
<feature type="modified residue" description="4-aspartylphosphate" evidence="2">
    <location>
        <position position="54"/>
    </location>
</feature>
<dbReference type="SUPFAM" id="SSF52172">
    <property type="entry name" value="CheY-like"/>
    <property type="match status" value="1"/>
</dbReference>
<reference evidence="4 5" key="1">
    <citation type="submission" date="2016-11" db="EMBL/GenBank/DDBJ databases">
        <authorList>
            <person name="Jaros S."/>
            <person name="Januszkiewicz K."/>
            <person name="Wedrychowicz H."/>
        </authorList>
    </citation>
    <scope>NUCLEOTIDE SEQUENCE [LARGE SCALE GENOMIC DNA]</scope>
    <source>
        <strain evidence="4 5">DSM 27406</strain>
    </source>
</reference>
<dbReference type="PROSITE" id="PS50110">
    <property type="entry name" value="RESPONSE_REGULATORY"/>
    <property type="match status" value="1"/>
</dbReference>
<dbReference type="InterPro" id="IPR011006">
    <property type="entry name" value="CheY-like_superfamily"/>
</dbReference>